<sequence length="394" mass="44525">MSVLEQVWEHLDHFAQQNQEINGTFVAMLDAPPTALEFLRMVHQGRPVLIKNAVKDWPAMQKWTNAYFRRVMGKETITVACTPDGRADAVKVDDKTGKRYFCTPFERQMTFDAFLDILEDSGTDPQSLVHYVSLQNGSMTSEFYSLMPDIVREVDWCSEALGSSPDAVNFWFGDERSVTTMHKDPYENCYAVLRGQKTFVLIPPTEAMYLHEQAFPPATYEQDPVHNHTLRLKPLEDSEPVPWIELDPTNPDLSRFPQFSKAKPLTVTVQQGDMLYLPAMWFHQVHQQGEDGVIAVNYWYDIDYQNPLYTTFPNTTSSDPRTKTATLTTVDGQDEYQDCLPCRLVGATALTGLGAYAWLEARKVRRLPGRTGTVAALGLTGAVAFGAGIYRLTM</sequence>
<name>A0A261Y2D1_9FUNG</name>
<dbReference type="SMART" id="SM00558">
    <property type="entry name" value="JmjC"/>
    <property type="match status" value="1"/>
</dbReference>
<keyword evidence="4" id="KW-1185">Reference proteome</keyword>
<dbReference type="InterPro" id="IPR041667">
    <property type="entry name" value="Cupin_8"/>
</dbReference>
<proteinExistence type="predicted"/>
<evidence type="ECO:0000256" key="1">
    <source>
        <dbReference type="SAM" id="Phobius"/>
    </source>
</evidence>
<comment type="caution">
    <text evidence="3">The sequence shown here is derived from an EMBL/GenBank/DDBJ whole genome shotgun (WGS) entry which is preliminary data.</text>
</comment>
<dbReference type="AlphaFoldDB" id="A0A261Y2D1"/>
<dbReference type="PROSITE" id="PS51184">
    <property type="entry name" value="JMJC"/>
    <property type="match status" value="1"/>
</dbReference>
<dbReference type="Pfam" id="PF13621">
    <property type="entry name" value="Cupin_8"/>
    <property type="match status" value="1"/>
</dbReference>
<evidence type="ECO:0000259" key="2">
    <source>
        <dbReference type="PROSITE" id="PS51184"/>
    </source>
</evidence>
<dbReference type="PANTHER" id="PTHR12461">
    <property type="entry name" value="HYPOXIA-INDUCIBLE FACTOR 1 ALPHA INHIBITOR-RELATED"/>
    <property type="match status" value="1"/>
</dbReference>
<dbReference type="EMBL" id="MVBO01000033">
    <property type="protein sequence ID" value="OZJ04654.1"/>
    <property type="molecule type" value="Genomic_DNA"/>
</dbReference>
<dbReference type="SUPFAM" id="SSF51197">
    <property type="entry name" value="Clavaminate synthase-like"/>
    <property type="match status" value="1"/>
</dbReference>
<dbReference type="Gene3D" id="2.60.120.10">
    <property type="entry name" value="Jelly Rolls"/>
    <property type="match status" value="1"/>
</dbReference>
<keyword evidence="1" id="KW-0472">Membrane</keyword>
<feature type="transmembrane region" description="Helical" evidence="1">
    <location>
        <begin position="373"/>
        <end position="392"/>
    </location>
</feature>
<protein>
    <recommendedName>
        <fullName evidence="2">JmjC domain-containing protein</fullName>
    </recommendedName>
</protein>
<dbReference type="Proteomes" id="UP000242875">
    <property type="component" value="Unassembled WGS sequence"/>
</dbReference>
<keyword evidence="1" id="KW-1133">Transmembrane helix</keyword>
<keyword evidence="1" id="KW-0812">Transmembrane</keyword>
<accession>A0A261Y2D1</accession>
<gene>
    <name evidence="3" type="ORF">BZG36_02891</name>
</gene>
<dbReference type="PANTHER" id="PTHR12461:SF99">
    <property type="entry name" value="BIFUNCTIONAL PEPTIDASE AND (3S)-LYSYL HYDROXYLASE JMJD7"/>
    <property type="match status" value="1"/>
</dbReference>
<dbReference type="InterPro" id="IPR014710">
    <property type="entry name" value="RmlC-like_jellyroll"/>
</dbReference>
<dbReference type="InterPro" id="IPR028036">
    <property type="entry name" value="DMAC1-like_dom"/>
</dbReference>
<dbReference type="OrthoDB" id="415358at2759"/>
<feature type="domain" description="JmjC" evidence="2">
    <location>
        <begin position="143"/>
        <end position="315"/>
    </location>
</feature>
<reference evidence="3 4" key="1">
    <citation type="journal article" date="2017" name="Mycologia">
        <title>Bifiguratus adelaidae, gen. et sp. nov., a new member of Mucoromycotina in endophytic and soil-dwelling habitats.</title>
        <authorList>
            <person name="Torres-Cruz T.J."/>
            <person name="Billingsley Tobias T.L."/>
            <person name="Almatruk M."/>
            <person name="Hesse C."/>
            <person name="Kuske C.R."/>
            <person name="Desiro A."/>
            <person name="Benucci G.M."/>
            <person name="Bonito G."/>
            <person name="Stajich J.E."/>
            <person name="Dunlap C."/>
            <person name="Arnold A.E."/>
            <person name="Porras-Alfaro A."/>
        </authorList>
    </citation>
    <scope>NUCLEOTIDE SEQUENCE [LARGE SCALE GENOMIC DNA]</scope>
    <source>
        <strain evidence="3 4">AZ0501</strain>
    </source>
</reference>
<evidence type="ECO:0000313" key="4">
    <source>
        <dbReference type="Proteomes" id="UP000242875"/>
    </source>
</evidence>
<evidence type="ECO:0000313" key="3">
    <source>
        <dbReference type="EMBL" id="OZJ04654.1"/>
    </source>
</evidence>
<dbReference type="InterPro" id="IPR003347">
    <property type="entry name" value="JmjC_dom"/>
</dbReference>
<dbReference type="Pfam" id="PF15055">
    <property type="entry name" value="DMAC1_Dmo2"/>
    <property type="match status" value="1"/>
</dbReference>
<organism evidence="3 4">
    <name type="scientific">Bifiguratus adelaidae</name>
    <dbReference type="NCBI Taxonomy" id="1938954"/>
    <lineage>
        <taxon>Eukaryota</taxon>
        <taxon>Fungi</taxon>
        <taxon>Fungi incertae sedis</taxon>
        <taxon>Mucoromycota</taxon>
        <taxon>Mucoromycotina</taxon>
        <taxon>Endogonomycetes</taxon>
        <taxon>Endogonales</taxon>
        <taxon>Endogonales incertae sedis</taxon>
        <taxon>Bifiguratus</taxon>
    </lineage>
</organism>